<keyword evidence="4" id="KW-1185">Reference proteome</keyword>
<feature type="compositionally biased region" description="Low complexity" evidence="1">
    <location>
        <begin position="457"/>
        <end position="473"/>
    </location>
</feature>
<feature type="region of interest" description="Disordered" evidence="1">
    <location>
        <begin position="457"/>
        <end position="478"/>
    </location>
</feature>
<feature type="compositionally biased region" description="Low complexity" evidence="1">
    <location>
        <begin position="314"/>
        <end position="329"/>
    </location>
</feature>
<dbReference type="Gene3D" id="3.40.50.1010">
    <property type="entry name" value="5'-nuclease"/>
    <property type="match status" value="1"/>
</dbReference>
<dbReference type="GO" id="GO:0005777">
    <property type="term" value="C:peroxisome"/>
    <property type="evidence" value="ECO:0007669"/>
    <property type="project" value="InterPro"/>
</dbReference>
<organism evidence="3 4">
    <name type="scientific">Sanghuangporus baumii</name>
    <name type="common">Phellinus baumii</name>
    <dbReference type="NCBI Taxonomy" id="108892"/>
    <lineage>
        <taxon>Eukaryota</taxon>
        <taxon>Fungi</taxon>
        <taxon>Dikarya</taxon>
        <taxon>Basidiomycota</taxon>
        <taxon>Agaricomycotina</taxon>
        <taxon>Agaricomycetes</taxon>
        <taxon>Hymenochaetales</taxon>
        <taxon>Hymenochaetaceae</taxon>
        <taxon>Sanghuangporus</taxon>
    </lineage>
</organism>
<dbReference type="PANTHER" id="PTHR14379">
    <property type="entry name" value="LIMKAIN B LKAP"/>
    <property type="match status" value="1"/>
</dbReference>
<dbReference type="AlphaFoldDB" id="A0A9Q5HQV7"/>
<protein>
    <recommendedName>
        <fullName evidence="2">NYN domain-containing protein</fullName>
    </recommendedName>
</protein>
<feature type="region of interest" description="Disordered" evidence="1">
    <location>
        <begin position="218"/>
        <end position="248"/>
    </location>
</feature>
<evidence type="ECO:0000259" key="2">
    <source>
        <dbReference type="Pfam" id="PF01936"/>
    </source>
</evidence>
<dbReference type="PANTHER" id="PTHR14379:SF3">
    <property type="entry name" value="MEIOSIS REGULATOR AND MRNA STABILITY FACTOR 1"/>
    <property type="match status" value="1"/>
</dbReference>
<gene>
    <name evidence="3" type="ORF">A7U60_g8988</name>
</gene>
<dbReference type="OrthoDB" id="549353at2759"/>
<dbReference type="Proteomes" id="UP000757232">
    <property type="component" value="Unassembled WGS sequence"/>
</dbReference>
<dbReference type="InterPro" id="IPR021139">
    <property type="entry name" value="NYN"/>
</dbReference>
<feature type="compositionally biased region" description="Polar residues" evidence="1">
    <location>
        <begin position="399"/>
        <end position="412"/>
    </location>
</feature>
<feature type="region of interest" description="Disordered" evidence="1">
    <location>
        <begin position="299"/>
        <end position="366"/>
    </location>
</feature>
<dbReference type="GO" id="GO:0010468">
    <property type="term" value="P:regulation of gene expression"/>
    <property type="evidence" value="ECO:0007669"/>
    <property type="project" value="InterPro"/>
</dbReference>
<feature type="region of interest" description="Disordered" evidence="1">
    <location>
        <begin position="399"/>
        <end position="440"/>
    </location>
</feature>
<dbReference type="Pfam" id="PF01936">
    <property type="entry name" value="NYN"/>
    <property type="match status" value="1"/>
</dbReference>
<dbReference type="GO" id="GO:0004540">
    <property type="term" value="F:RNA nuclease activity"/>
    <property type="evidence" value="ECO:0007669"/>
    <property type="project" value="InterPro"/>
</dbReference>
<feature type="compositionally biased region" description="Polar residues" evidence="1">
    <location>
        <begin position="232"/>
        <end position="248"/>
    </location>
</feature>
<proteinExistence type="predicted"/>
<name>A0A9Q5HQV7_SANBA</name>
<comment type="caution">
    <text evidence="3">The sequence shown here is derived from an EMBL/GenBank/DDBJ whole genome shotgun (WGS) entry which is preliminary data.</text>
</comment>
<reference evidence="3" key="1">
    <citation type="submission" date="2016-06" db="EMBL/GenBank/DDBJ databases">
        <title>Draft Genome sequence of the fungus Inonotus baumii.</title>
        <authorList>
            <person name="Zhu H."/>
            <person name="Lin W."/>
        </authorList>
    </citation>
    <scope>NUCLEOTIDE SEQUENCE</scope>
    <source>
        <strain evidence="3">821</strain>
    </source>
</reference>
<evidence type="ECO:0000313" key="4">
    <source>
        <dbReference type="Proteomes" id="UP000757232"/>
    </source>
</evidence>
<dbReference type="GO" id="GO:1905762">
    <property type="term" value="F:CCR4-NOT complex binding"/>
    <property type="evidence" value="ECO:0007669"/>
    <property type="project" value="TreeGrafter"/>
</dbReference>
<dbReference type="InterPro" id="IPR024768">
    <property type="entry name" value="Marf1"/>
</dbReference>
<feature type="compositionally biased region" description="Polar residues" evidence="1">
    <location>
        <begin position="423"/>
        <end position="436"/>
    </location>
</feature>
<dbReference type="EMBL" id="LNZH02000216">
    <property type="protein sequence ID" value="OCB84308.1"/>
    <property type="molecule type" value="Genomic_DNA"/>
</dbReference>
<dbReference type="CDD" id="cd10910">
    <property type="entry name" value="PIN_limkain_b1_N_like"/>
    <property type="match status" value="1"/>
</dbReference>
<evidence type="ECO:0000313" key="3">
    <source>
        <dbReference type="EMBL" id="OCB84308.1"/>
    </source>
</evidence>
<evidence type="ECO:0000256" key="1">
    <source>
        <dbReference type="SAM" id="MobiDB-lite"/>
    </source>
</evidence>
<sequence length="682" mass="73189">MSSGTLRCFRQAQAKLLSFGTSSSGLSLVHCPHNGKKDVADKMMIVDMLAFAIDRPAPACIVLITGDRDFAYAAAILKLRGYRIIVISPASNAHTSLKVQPDELYDWQTDVLDPIDFALRGYRIIVISPASNAHTSLKVQADELYDWQTDVLDPMDFAVDSGSQRSETLVASAPKSSGLPVSATSSSPVCLIHDYPTATSRVGPLRNEVLSITRPQSESNSFLSSLRDPHRPSSSFNSHVDSSTSLNSQYGREAGMGFGLHGAETSTCHGDATTLTELSCSANTRAAFGRAAKNSVAFEPARESHPSFRRSARLLESSETSTEFETASLISEMEPDVPISEPSLIARPTSSTHEAASSGNALHGCNISSAPDSTHIRLEIPQDASTGCVKPLQVEQGDITANSTGSSSQLSNHALVDDRRCRSSSTSLPKDSSGMTLPTADQPCIGFESAVKAGQTSSFSNSSVPSAASIQSAPLPTREDQQRFQTLISLFVERGVANRPTRILSSEVAVEIRKRNPRVFEIAGVTKLKPYIEAARKVGVIISPGLDSEGSGWVEINPVLYRPAQEDTHSMKSAAFAAAPSKQSSSSPQASRPIAEWVYAPLTSRLRAETPFHRILYSALGMFLRAQHPDLYKRANVSGLSAYLEKAERYGIIRIGSGGSPGSEWAELLPAYHGIVHHGSNS</sequence>
<feature type="compositionally biased region" description="Polar residues" evidence="1">
    <location>
        <begin position="348"/>
        <end position="366"/>
    </location>
</feature>
<accession>A0A9Q5HQV7</accession>
<feature type="domain" description="NYN" evidence="2">
    <location>
        <begin position="22"/>
        <end position="105"/>
    </location>
</feature>